<dbReference type="EMBL" id="CP022983">
    <property type="protein sequence ID" value="ASV67046.1"/>
    <property type="molecule type" value="Genomic_DNA"/>
</dbReference>
<dbReference type="KEGG" id="bko:CKF48_06710"/>
<sequence>MENKMIYGMEMNIHQRDPHTIQVYILDVKDGEHPHHVTTIEHSSKHPSKTKQNGDPYARVHDNLFNVLKAQLLKAGKWID</sequence>
<keyword evidence="2" id="KW-1185">Reference proteome</keyword>
<evidence type="ECO:0000313" key="1">
    <source>
        <dbReference type="EMBL" id="ASV67046.1"/>
    </source>
</evidence>
<name>A0A248TFT3_9BACI</name>
<protein>
    <submittedName>
        <fullName evidence="1">Uncharacterized protein</fullName>
    </submittedName>
</protein>
<gene>
    <name evidence="1" type="ORF">CKF48_06710</name>
</gene>
<organism evidence="1 2">
    <name type="scientific">Cytobacillus kochii</name>
    <dbReference type="NCBI Taxonomy" id="859143"/>
    <lineage>
        <taxon>Bacteria</taxon>
        <taxon>Bacillati</taxon>
        <taxon>Bacillota</taxon>
        <taxon>Bacilli</taxon>
        <taxon>Bacillales</taxon>
        <taxon>Bacillaceae</taxon>
        <taxon>Cytobacillus</taxon>
    </lineage>
</organism>
<proteinExistence type="predicted"/>
<dbReference type="AlphaFoldDB" id="A0A248TFT3"/>
<dbReference type="OrthoDB" id="2969947at2"/>
<dbReference type="RefSeq" id="WP_095370621.1">
    <property type="nucleotide sequence ID" value="NZ_CP022983.1"/>
</dbReference>
<dbReference type="Proteomes" id="UP000215137">
    <property type="component" value="Chromosome"/>
</dbReference>
<reference evidence="1 2" key="1">
    <citation type="submission" date="2017-08" db="EMBL/GenBank/DDBJ databases">
        <title>Complete Genome Sequence of Bacillus kochii Oregon-R-modENCODE STRAIN BDGP4, isolated from Drosophila melanogaster gut.</title>
        <authorList>
            <person name="Wan K.H."/>
            <person name="Yu C."/>
            <person name="Park S."/>
            <person name="Hammonds A.S."/>
            <person name="Booth B.W."/>
            <person name="Celniker S.E."/>
        </authorList>
    </citation>
    <scope>NUCLEOTIDE SEQUENCE [LARGE SCALE GENOMIC DNA]</scope>
    <source>
        <strain evidence="1 2">BDGP4</strain>
    </source>
</reference>
<evidence type="ECO:0000313" key="2">
    <source>
        <dbReference type="Proteomes" id="UP000215137"/>
    </source>
</evidence>
<accession>A0A248TFT3</accession>